<dbReference type="Proteomes" id="UP000694680">
    <property type="component" value="Chromosome 3"/>
</dbReference>
<evidence type="ECO:0000256" key="6">
    <source>
        <dbReference type="ARBA" id="ARBA00023242"/>
    </source>
</evidence>
<evidence type="ECO:0000256" key="3">
    <source>
        <dbReference type="ARBA" id="ARBA00023015"/>
    </source>
</evidence>
<feature type="domain" description="BHLH" evidence="8">
    <location>
        <begin position="521"/>
        <end position="574"/>
    </location>
</feature>
<dbReference type="PROSITE" id="PS50888">
    <property type="entry name" value="BHLH"/>
    <property type="match status" value="1"/>
</dbReference>
<reference evidence="9" key="1">
    <citation type="submission" date="2020-06" db="EMBL/GenBank/DDBJ databases">
        <authorList>
            <consortium name="Wellcome Sanger Institute Data Sharing"/>
        </authorList>
    </citation>
    <scope>NUCLEOTIDE SEQUENCE [LARGE SCALE GENOMIC DNA]</scope>
</reference>
<feature type="compositionally biased region" description="Polar residues" evidence="7">
    <location>
        <begin position="166"/>
        <end position="177"/>
    </location>
</feature>
<dbReference type="Ensembl" id="ENSGWIT00000058577.1">
    <property type="protein sequence ID" value="ENSGWIP00000054355.1"/>
    <property type="gene ID" value="ENSGWIG00000025989.1"/>
</dbReference>
<dbReference type="AlphaFoldDB" id="A0A8C5I5D7"/>
<evidence type="ECO:0000259" key="8">
    <source>
        <dbReference type="PROSITE" id="PS50888"/>
    </source>
</evidence>
<dbReference type="FunFam" id="4.10.280.10:FF:000001">
    <property type="entry name" value="Putative transcription factor 12"/>
    <property type="match status" value="1"/>
</dbReference>
<dbReference type="GO" id="GO:0000978">
    <property type="term" value="F:RNA polymerase II cis-regulatory region sequence-specific DNA binding"/>
    <property type="evidence" value="ECO:0007669"/>
    <property type="project" value="TreeGrafter"/>
</dbReference>
<keyword evidence="5" id="KW-0804">Transcription</keyword>
<sequence>MNPQQRIAALGTDKELNDLLDFSAMFSPPVSGGKNKPTTLGSSQFSGFSDSPHYSDHLSDMTPYISPLMCPLVVKSLRSDVGLANPSTVTTSAKSATPFYPFSGANPRRRSLQDPPAIVLCCVLSLQVYAPSPNSEDFNRDSPSYSSPKPSSSMFASTFFDGTHSSSDPWNSSNGISQPGYGGMLAGSSSHMPQSGTYNNLHSHERLNYPAHSVSPDINASLPPMSSFHRSNTSTSPFVTATHTPSVNSADGVMAAANRGNAGGGSQTGDALGKALASIYSPDHTSSSFPSNPSTPVGSPSPLTATAGAGSAGTVVTAAGTPSGRPGTNQWPRASGQNASSPNYENSLHSLSRMEDRLDRLDDAILVLRNHAVGSTTSLPSDIHSLLGQAQNGPITSIGPNFPAAALVQSRTAAMGGDDAASLSDSHGGLPSAGSTSTAELHHQVETFRAGLAACLAGQMPSTLELKVEKQEKDELNDSLDDKSDDESDKRDMKARAGQRASSITEDEDLNPEQKAERERERRMANNARERLRVRDINEAFKELGRMCQLHLKSEKPQTKLLILHQAVAVILSLEQQVRERNLNPKAACLKRREEEKVSGGSSEAPQGHTGVHPGLTDASNPMGHL</sequence>
<gene>
    <name evidence="9" type="primary">tcf12</name>
</gene>
<comment type="subcellular location">
    <subcellularLocation>
        <location evidence="1">Nucleus</location>
    </subcellularLocation>
</comment>
<dbReference type="InterPro" id="IPR051098">
    <property type="entry name" value="NeuroDiff_E-box_TFs"/>
</dbReference>
<evidence type="ECO:0000313" key="9">
    <source>
        <dbReference type="Ensembl" id="ENSGWIP00000054355.1"/>
    </source>
</evidence>
<feature type="region of interest" description="Disordered" evidence="7">
    <location>
        <begin position="166"/>
        <end position="202"/>
    </location>
</feature>
<proteinExistence type="predicted"/>
<dbReference type="InterPro" id="IPR011598">
    <property type="entry name" value="bHLH_dom"/>
</dbReference>
<dbReference type="GO" id="GO:0000785">
    <property type="term" value="C:chromatin"/>
    <property type="evidence" value="ECO:0007669"/>
    <property type="project" value="TreeGrafter"/>
</dbReference>
<evidence type="ECO:0000256" key="4">
    <source>
        <dbReference type="ARBA" id="ARBA00023125"/>
    </source>
</evidence>
<dbReference type="GO" id="GO:0005634">
    <property type="term" value="C:nucleus"/>
    <property type="evidence" value="ECO:0007669"/>
    <property type="project" value="UniProtKB-SubCell"/>
</dbReference>
<dbReference type="PANTHER" id="PTHR11793">
    <property type="entry name" value="BASIC HELIX-LOOP-HELIX TRANSCRIPTION FACTOR"/>
    <property type="match status" value="1"/>
</dbReference>
<protein>
    <recommendedName>
        <fullName evidence="8">BHLH domain-containing protein</fullName>
    </recommendedName>
</protein>
<feature type="compositionally biased region" description="Polar residues" evidence="7">
    <location>
        <begin position="187"/>
        <end position="201"/>
    </location>
</feature>
<keyword evidence="3" id="KW-0805">Transcription regulation</keyword>
<dbReference type="SMART" id="SM00353">
    <property type="entry name" value="HLH"/>
    <property type="match status" value="1"/>
</dbReference>
<dbReference type="GO" id="GO:0046983">
    <property type="term" value="F:protein dimerization activity"/>
    <property type="evidence" value="ECO:0007669"/>
    <property type="project" value="InterPro"/>
</dbReference>
<keyword evidence="2" id="KW-0217">Developmental protein</keyword>
<evidence type="ECO:0000256" key="1">
    <source>
        <dbReference type="ARBA" id="ARBA00004123"/>
    </source>
</evidence>
<feature type="compositionally biased region" description="Low complexity" evidence="7">
    <location>
        <begin position="285"/>
        <end position="296"/>
    </location>
</feature>
<feature type="compositionally biased region" description="Low complexity" evidence="7">
    <location>
        <begin position="304"/>
        <end position="324"/>
    </location>
</feature>
<feature type="region of interest" description="Disordered" evidence="7">
    <location>
        <begin position="282"/>
        <end position="347"/>
    </location>
</feature>
<evidence type="ECO:0000256" key="2">
    <source>
        <dbReference type="ARBA" id="ARBA00022473"/>
    </source>
</evidence>
<feature type="region of interest" description="Disordered" evidence="7">
    <location>
        <begin position="470"/>
        <end position="527"/>
    </location>
</feature>
<keyword evidence="10" id="KW-1185">Reference proteome</keyword>
<keyword evidence="4" id="KW-0238">DNA-binding</keyword>
<name>A0A8C5I5D7_GOUWI</name>
<dbReference type="InterPro" id="IPR036638">
    <property type="entry name" value="HLH_DNA-bd_sf"/>
</dbReference>
<feature type="region of interest" description="Disordered" evidence="7">
    <location>
        <begin position="592"/>
        <end position="626"/>
    </location>
</feature>
<accession>A0A8C5I5D7</accession>
<feature type="region of interest" description="Disordered" evidence="7">
    <location>
        <begin position="417"/>
        <end position="438"/>
    </location>
</feature>
<evidence type="ECO:0000256" key="5">
    <source>
        <dbReference type="ARBA" id="ARBA00023163"/>
    </source>
</evidence>
<reference evidence="9" key="3">
    <citation type="submission" date="2025-09" db="UniProtKB">
        <authorList>
            <consortium name="Ensembl"/>
        </authorList>
    </citation>
    <scope>IDENTIFICATION</scope>
</reference>
<dbReference type="SUPFAM" id="SSF47459">
    <property type="entry name" value="HLH, helix-loop-helix DNA-binding domain"/>
    <property type="match status" value="1"/>
</dbReference>
<feature type="compositionally biased region" description="Basic and acidic residues" evidence="7">
    <location>
        <begin position="470"/>
        <end position="495"/>
    </location>
</feature>
<evidence type="ECO:0000256" key="7">
    <source>
        <dbReference type="SAM" id="MobiDB-lite"/>
    </source>
</evidence>
<dbReference type="GO" id="GO:0000981">
    <property type="term" value="F:DNA-binding transcription factor activity, RNA polymerase II-specific"/>
    <property type="evidence" value="ECO:0007669"/>
    <property type="project" value="TreeGrafter"/>
</dbReference>
<reference evidence="9" key="2">
    <citation type="submission" date="2025-08" db="UniProtKB">
        <authorList>
            <consortium name="Ensembl"/>
        </authorList>
    </citation>
    <scope>IDENTIFICATION</scope>
</reference>
<keyword evidence="6" id="KW-0539">Nucleus</keyword>
<dbReference type="CDD" id="cd18945">
    <property type="entry name" value="bHLH_E-protein_TCF4_E2-2"/>
    <property type="match status" value="1"/>
</dbReference>
<dbReference type="PANTHER" id="PTHR11793:SF11">
    <property type="entry name" value="TRANSCRIPTION FACTOR 12"/>
    <property type="match status" value="1"/>
</dbReference>
<feature type="compositionally biased region" description="Polar residues" evidence="7">
    <location>
        <begin position="326"/>
        <end position="347"/>
    </location>
</feature>
<evidence type="ECO:0000313" key="10">
    <source>
        <dbReference type="Proteomes" id="UP000694680"/>
    </source>
</evidence>
<organism evidence="9 10">
    <name type="scientific">Gouania willdenowi</name>
    <name type="common">Blunt-snouted clingfish</name>
    <name type="synonym">Lepadogaster willdenowi</name>
    <dbReference type="NCBI Taxonomy" id="441366"/>
    <lineage>
        <taxon>Eukaryota</taxon>
        <taxon>Metazoa</taxon>
        <taxon>Chordata</taxon>
        <taxon>Craniata</taxon>
        <taxon>Vertebrata</taxon>
        <taxon>Euteleostomi</taxon>
        <taxon>Actinopterygii</taxon>
        <taxon>Neopterygii</taxon>
        <taxon>Teleostei</taxon>
        <taxon>Neoteleostei</taxon>
        <taxon>Acanthomorphata</taxon>
        <taxon>Ovalentaria</taxon>
        <taxon>Blenniimorphae</taxon>
        <taxon>Blenniiformes</taxon>
        <taxon>Gobiesocoidei</taxon>
        <taxon>Gobiesocidae</taxon>
        <taxon>Gobiesocinae</taxon>
        <taxon>Gouania</taxon>
    </lineage>
</organism>
<dbReference type="Gene3D" id="4.10.280.10">
    <property type="entry name" value="Helix-loop-helix DNA-binding domain"/>
    <property type="match status" value="1"/>
</dbReference>
<dbReference type="Pfam" id="PF00010">
    <property type="entry name" value="HLH"/>
    <property type="match status" value="1"/>
</dbReference>
<dbReference type="GO" id="GO:0005667">
    <property type="term" value="C:transcription regulator complex"/>
    <property type="evidence" value="ECO:0007669"/>
    <property type="project" value="TreeGrafter"/>
</dbReference>
<feature type="compositionally biased region" description="Basic and acidic residues" evidence="7">
    <location>
        <begin position="512"/>
        <end position="527"/>
    </location>
</feature>